<comment type="caution">
    <text evidence="2">The sequence shown here is derived from an EMBL/GenBank/DDBJ whole genome shotgun (WGS) entry which is preliminary data.</text>
</comment>
<dbReference type="InterPro" id="IPR012340">
    <property type="entry name" value="NA-bd_OB-fold"/>
</dbReference>
<sequence length="530" mass="57473">SNLHSGSSDDVRRGRSSGDSDTPRSSQATERPLSKGRSSLNINAGCPTLPFMLQLINSDDWEAKVSGLEGLAQIAMEKSATFSSAPSSSGSVSAGASRQFGSQALSPTEGLNQAVQAVITECRNLRSQVSRQAVQTLSCLFHGLGRTMDPHVDLCVRILLGKTGEAAAAFLRDEVAVAMEELTQAANPSRVLTSLMQHGLGHKNAAVRLQTALQVSRIVENLTNQGRLSQSIRTNTSKFDGSSSSSSTQKSHSNSVRITSWGSASNLQQSSDGSGHPVFQGGMMERMVIAMSQFLTDGNQDTRYHGRRLLQCLTQHSDFERAMRKTLTGQTLRVVREAIEQIQTKGVGEPPSVSAGTRRRGYSPAPTMDLSTPPLMRKLLIGQLSPSQPDCHPTYDAVRQMWRRPPLRPNERALVWSLVWLQGMVVSHVNECHFKLDDATGRVQVSCPTEDEQETIARPNVGEYVAVIGKLEVSTAPNENWLVVAKSITYLNRQVTSQIASSGLNASSLQPDAASELSWPLEVADMTFAF</sequence>
<evidence type="ECO:0000313" key="2">
    <source>
        <dbReference type="EMBL" id="KAF8568035.1"/>
    </source>
</evidence>
<feature type="compositionally biased region" description="Polar residues" evidence="1">
    <location>
        <begin position="229"/>
        <end position="241"/>
    </location>
</feature>
<dbReference type="InterPro" id="IPR016024">
    <property type="entry name" value="ARM-type_fold"/>
</dbReference>
<dbReference type="InterPro" id="IPR011989">
    <property type="entry name" value="ARM-like"/>
</dbReference>
<feature type="non-terminal residue" evidence="2">
    <location>
        <position position="1"/>
    </location>
</feature>
<accession>A0A8T0DJJ1</accession>
<dbReference type="AlphaFoldDB" id="A0A8T0DJJ1"/>
<feature type="compositionally biased region" description="Basic and acidic residues" evidence="1">
    <location>
        <begin position="7"/>
        <end position="22"/>
    </location>
</feature>
<proteinExistence type="predicted"/>
<dbReference type="PANTHER" id="PTHR21567:SF87">
    <property type="entry name" value="CRESCERIN-LIKE PROTEIN CHE-12"/>
    <property type="match status" value="1"/>
</dbReference>
<dbReference type="GO" id="GO:0005881">
    <property type="term" value="C:cytoplasmic microtubule"/>
    <property type="evidence" value="ECO:0007669"/>
    <property type="project" value="TreeGrafter"/>
</dbReference>
<dbReference type="GO" id="GO:0000226">
    <property type="term" value="P:microtubule cytoskeleton organization"/>
    <property type="evidence" value="ECO:0007669"/>
    <property type="project" value="TreeGrafter"/>
</dbReference>
<dbReference type="Proteomes" id="UP000699462">
    <property type="component" value="Unassembled WGS sequence"/>
</dbReference>
<dbReference type="EMBL" id="JTDF01003155">
    <property type="protein sequence ID" value="KAF8568035.1"/>
    <property type="molecule type" value="Genomic_DNA"/>
</dbReference>
<dbReference type="InterPro" id="IPR032245">
    <property type="entry name" value="RMI2"/>
</dbReference>
<feature type="region of interest" description="Disordered" evidence="1">
    <location>
        <begin position="229"/>
        <end position="256"/>
    </location>
</feature>
<organism evidence="2 3">
    <name type="scientific">Paragonimus westermani</name>
    <dbReference type="NCBI Taxonomy" id="34504"/>
    <lineage>
        <taxon>Eukaryota</taxon>
        <taxon>Metazoa</taxon>
        <taxon>Spiralia</taxon>
        <taxon>Lophotrochozoa</taxon>
        <taxon>Platyhelminthes</taxon>
        <taxon>Trematoda</taxon>
        <taxon>Digenea</taxon>
        <taxon>Plagiorchiida</taxon>
        <taxon>Troglotremata</taxon>
        <taxon>Troglotrematidae</taxon>
        <taxon>Paragonimus</taxon>
    </lineage>
</organism>
<evidence type="ECO:0000256" key="1">
    <source>
        <dbReference type="SAM" id="MobiDB-lite"/>
    </source>
</evidence>
<reference evidence="2 3" key="1">
    <citation type="submission" date="2019-07" db="EMBL/GenBank/DDBJ databases">
        <title>Annotation for the trematode Paragonimus westermani.</title>
        <authorList>
            <person name="Choi Y.-J."/>
        </authorList>
    </citation>
    <scope>NUCLEOTIDE SEQUENCE [LARGE SCALE GENOMIC DNA]</scope>
    <source>
        <strain evidence="2">180907_Pwestermani</strain>
    </source>
</reference>
<dbReference type="Gene3D" id="1.25.10.10">
    <property type="entry name" value="Leucine-rich Repeat Variant"/>
    <property type="match status" value="1"/>
</dbReference>
<dbReference type="SUPFAM" id="SSF48371">
    <property type="entry name" value="ARM repeat"/>
    <property type="match status" value="1"/>
</dbReference>
<feature type="region of interest" description="Disordered" evidence="1">
    <location>
        <begin position="1"/>
        <end position="41"/>
    </location>
</feature>
<dbReference type="SUPFAM" id="SSF101756">
    <property type="entry name" value="Hypothetical protein YgiW"/>
    <property type="match status" value="1"/>
</dbReference>
<dbReference type="GO" id="GO:0008017">
    <property type="term" value="F:microtubule binding"/>
    <property type="evidence" value="ECO:0007669"/>
    <property type="project" value="TreeGrafter"/>
</dbReference>
<feature type="region of interest" description="Disordered" evidence="1">
    <location>
        <begin position="347"/>
        <end position="369"/>
    </location>
</feature>
<feature type="compositionally biased region" description="Low complexity" evidence="1">
    <location>
        <begin position="242"/>
        <end position="255"/>
    </location>
</feature>
<evidence type="ECO:0000313" key="3">
    <source>
        <dbReference type="Proteomes" id="UP000699462"/>
    </source>
</evidence>
<keyword evidence="3" id="KW-1185">Reference proteome</keyword>
<dbReference type="InterPro" id="IPR036700">
    <property type="entry name" value="BOBF_sf"/>
</dbReference>
<gene>
    <name evidence="2" type="ORF">P879_05056</name>
</gene>
<dbReference type="Gene3D" id="2.40.50.140">
    <property type="entry name" value="Nucleic acid-binding proteins"/>
    <property type="match status" value="1"/>
</dbReference>
<dbReference type="OrthoDB" id="63891at2759"/>
<name>A0A8T0DJJ1_9TREM</name>
<dbReference type="Pfam" id="PF16100">
    <property type="entry name" value="RMI2"/>
    <property type="match status" value="1"/>
</dbReference>
<dbReference type="PANTHER" id="PTHR21567">
    <property type="entry name" value="CLASP"/>
    <property type="match status" value="1"/>
</dbReference>
<protein>
    <submittedName>
        <fullName evidence="2">Uncharacterized protein</fullName>
    </submittedName>
</protein>